<dbReference type="InterPro" id="IPR054722">
    <property type="entry name" value="PolX-like_BBD"/>
</dbReference>
<dbReference type="InterPro" id="IPR057670">
    <property type="entry name" value="SH3_retrovirus"/>
</dbReference>
<accession>A5B8H2</accession>
<dbReference type="SUPFAM" id="SSF53098">
    <property type="entry name" value="Ribonuclease H-like"/>
    <property type="match status" value="1"/>
</dbReference>
<dbReference type="PROSITE" id="PS50994">
    <property type="entry name" value="INTEGRASE"/>
    <property type="match status" value="1"/>
</dbReference>
<dbReference type="GO" id="GO:0004190">
    <property type="term" value="F:aspartic-type endopeptidase activity"/>
    <property type="evidence" value="ECO:0007669"/>
    <property type="project" value="UniProtKB-KW"/>
</dbReference>
<protein>
    <recommendedName>
        <fullName evidence="3">Integrase catalytic domain-containing protein</fullName>
    </recommendedName>
</protein>
<evidence type="ECO:0000259" key="3">
    <source>
        <dbReference type="PROSITE" id="PS50994"/>
    </source>
</evidence>
<organism evidence="4">
    <name type="scientific">Vitis vinifera</name>
    <name type="common">Grape</name>
    <dbReference type="NCBI Taxonomy" id="29760"/>
    <lineage>
        <taxon>Eukaryota</taxon>
        <taxon>Viridiplantae</taxon>
        <taxon>Streptophyta</taxon>
        <taxon>Embryophyta</taxon>
        <taxon>Tracheophyta</taxon>
        <taxon>Spermatophyta</taxon>
        <taxon>Magnoliopsida</taxon>
        <taxon>eudicotyledons</taxon>
        <taxon>Gunneridae</taxon>
        <taxon>Pentapetalae</taxon>
        <taxon>rosids</taxon>
        <taxon>Vitales</taxon>
        <taxon>Vitaceae</taxon>
        <taxon>Viteae</taxon>
        <taxon>Vitis</taxon>
    </lineage>
</organism>
<dbReference type="GO" id="GO:0015074">
    <property type="term" value="P:DNA integration"/>
    <property type="evidence" value="ECO:0007669"/>
    <property type="project" value="InterPro"/>
</dbReference>
<dbReference type="AlphaFoldDB" id="A5B8H2"/>
<dbReference type="InterPro" id="IPR012337">
    <property type="entry name" value="RNaseH-like_sf"/>
</dbReference>
<evidence type="ECO:0000256" key="1">
    <source>
        <dbReference type="ARBA" id="ARBA00022750"/>
    </source>
</evidence>
<dbReference type="EMBL" id="AM450348">
    <property type="protein sequence ID" value="CAN67644.1"/>
    <property type="molecule type" value="Genomic_DNA"/>
</dbReference>
<keyword evidence="1" id="KW-0378">Hydrolase</keyword>
<keyword evidence="1" id="KW-0645">Protease</keyword>
<dbReference type="PANTHER" id="PTHR11439:SF467">
    <property type="entry name" value="INTEGRASE CATALYTIC DOMAIN-CONTAINING PROTEIN"/>
    <property type="match status" value="1"/>
</dbReference>
<gene>
    <name evidence="4" type="ORF">VITISV_028829</name>
</gene>
<dbReference type="Pfam" id="PF25597">
    <property type="entry name" value="SH3_retrovirus"/>
    <property type="match status" value="1"/>
</dbReference>
<dbReference type="PANTHER" id="PTHR11439">
    <property type="entry name" value="GAG-POL-RELATED RETROTRANSPOSON"/>
    <property type="match status" value="1"/>
</dbReference>
<name>A5B8H2_VITVI</name>
<sequence length="831" mass="96130">MKLELDDEVQTLLLLSSLPDNWETLVVSLSNSTSNGVITVNMVKDNMFNEEARRKKLGISSNTEALVIERRRRSKSRKPSNDYSRDKSKGKSKSRKEIKCFYCGDVELETSIGCKLVLKDVRHVPEMSFSLISIGNLDDKGYHSRLGNGKWKLTKGSLVLAKGKKNNTLHKTEARLVKENAYALKSKDQVLDVFKYFHVKVERQTDNQLKSVRANNGGEYRGPFEQYCRIHGIRLKKTVPKTPQQNGVAERMNRTFYDRIRCMFSHAKLPKSFWGEAMRTTMDLINLSPSYHLEGDIPGRFGYRLWDPAIKKIIRSRDVVFFKDQIIEDLDQDKKLKPFSEEQVDLGTISPNFMGHDEHREVVQEEQVDIVNRNDESAVDDQKQVTLEVPTETQLRRSTRECQPSRRYTSDEYLLLSDGIEPKNYQEVLLHDEKKEWLRAMYEEMKSLHKNNTYELMELPKEIFSPVVTMSSIRVVFGLAASMNLEIEQLDVKTVFFHGDLEEEIYMERPKGFTIKGKEALVCRLKKSLYGLKQAPRQWYKKFDSFMVEHRYDKTISNHCVFVKKFSNGEFIILLLYVDDMLIVGCDTSKIDKLKKELSKSFEMKDLGSTSQILVVDSLMYAMVCTRLDIVHAVKVVSRFLSNPGKTHWVVMKWILKYLMDTSKTCLCFGTDKPVLVGCTDTDMVGDVDSRKSISSYLISFSGGAVSWQSRLQKCVALSTTKAEYIAITEASNELLWMKKFLQKLGLQQERYLLYCDSQNVIHLNKNPTFHSRSKHIYVRYHWTRDALEMKLFCLEKIHTDENGSDMMTKPIPTEKVQFCRKQAGLVKLLT</sequence>
<dbReference type="SUPFAM" id="SSF56672">
    <property type="entry name" value="DNA/RNA polymerases"/>
    <property type="match status" value="1"/>
</dbReference>
<dbReference type="InterPro" id="IPR001584">
    <property type="entry name" value="Integrase_cat-core"/>
</dbReference>
<evidence type="ECO:0000256" key="2">
    <source>
        <dbReference type="SAM" id="MobiDB-lite"/>
    </source>
</evidence>
<feature type="domain" description="Integrase catalytic" evidence="3">
    <location>
        <begin position="142"/>
        <end position="306"/>
    </location>
</feature>
<dbReference type="Pfam" id="PF14223">
    <property type="entry name" value="Retrotran_gag_2"/>
    <property type="match status" value="1"/>
</dbReference>
<proteinExistence type="predicted"/>
<dbReference type="Pfam" id="PF07727">
    <property type="entry name" value="RVT_2"/>
    <property type="match status" value="1"/>
</dbReference>
<reference evidence="4" key="1">
    <citation type="journal article" date="2007" name="PLoS ONE">
        <title>The first genome sequence of an elite grapevine cultivar (Pinot noir Vitis vinifera L.): coping with a highly heterozygous genome.</title>
        <authorList>
            <person name="Velasco R."/>
            <person name="Zharkikh A."/>
            <person name="Troggio M."/>
            <person name="Cartwright D.A."/>
            <person name="Cestaro A."/>
            <person name="Pruss D."/>
            <person name="Pindo M."/>
            <person name="FitzGerald L.M."/>
            <person name="Vezzulli S."/>
            <person name="Reid J."/>
            <person name="Malacarne G."/>
            <person name="Iliev D."/>
            <person name="Coppola G."/>
            <person name="Wardell B."/>
            <person name="Micheletti D."/>
            <person name="Macalma T."/>
            <person name="Facci M."/>
            <person name="Mitchell J.T."/>
            <person name="Perazzolli M."/>
            <person name="Eldredge G."/>
            <person name="Gatto P."/>
            <person name="Oyzerski R."/>
            <person name="Moretto M."/>
            <person name="Gutin N."/>
            <person name="Stefanini M."/>
            <person name="Chen Y."/>
            <person name="Segala C."/>
            <person name="Davenport C."/>
            <person name="Dematte L."/>
            <person name="Mraz A."/>
            <person name="Battilana J."/>
            <person name="Stormo K."/>
            <person name="Costa F."/>
            <person name="Tao Q."/>
            <person name="Si-Ammour A."/>
            <person name="Harkins T."/>
            <person name="Lackey A."/>
            <person name="Perbost C."/>
            <person name="Taillon B."/>
            <person name="Stella A."/>
            <person name="Solovyev V."/>
            <person name="Fawcett J.A."/>
            <person name="Sterck L."/>
            <person name="Vandepoele K."/>
            <person name="Grando S.M."/>
            <person name="Toppo S."/>
            <person name="Moser C."/>
            <person name="Lanchbury J."/>
            <person name="Bogden R."/>
            <person name="Skolnick M."/>
            <person name="Sgaramella V."/>
            <person name="Bhatnagar S.K."/>
            <person name="Fontana P."/>
            <person name="Gutin A."/>
            <person name="Van de Peer Y."/>
            <person name="Salamini F."/>
            <person name="Viola R."/>
        </authorList>
    </citation>
    <scope>NUCLEOTIDE SEQUENCE</scope>
</reference>
<dbReference type="CDD" id="cd09272">
    <property type="entry name" value="RNase_HI_RT_Ty1"/>
    <property type="match status" value="1"/>
</dbReference>
<dbReference type="InterPro" id="IPR013103">
    <property type="entry name" value="RVT_2"/>
</dbReference>
<dbReference type="InterPro" id="IPR043502">
    <property type="entry name" value="DNA/RNA_pol_sf"/>
</dbReference>
<dbReference type="InterPro" id="IPR036397">
    <property type="entry name" value="RNaseH_sf"/>
</dbReference>
<dbReference type="Gene3D" id="3.30.420.10">
    <property type="entry name" value="Ribonuclease H-like superfamily/Ribonuclease H"/>
    <property type="match status" value="1"/>
</dbReference>
<evidence type="ECO:0000313" key="4">
    <source>
        <dbReference type="EMBL" id="CAN67644.1"/>
    </source>
</evidence>
<feature type="compositionally biased region" description="Basic and acidic residues" evidence="2">
    <location>
        <begin position="79"/>
        <end position="90"/>
    </location>
</feature>
<feature type="region of interest" description="Disordered" evidence="2">
    <location>
        <begin position="68"/>
        <end position="90"/>
    </location>
</feature>
<keyword evidence="1" id="KW-0064">Aspartyl protease</keyword>
<dbReference type="Pfam" id="PF22936">
    <property type="entry name" value="Pol_BBD"/>
    <property type="match status" value="1"/>
</dbReference>
<dbReference type="GO" id="GO:0003676">
    <property type="term" value="F:nucleic acid binding"/>
    <property type="evidence" value="ECO:0007669"/>
    <property type="project" value="InterPro"/>
</dbReference>